<sequence length="370" mass="40892">MSLWKLRALVLGQDQPPNNIYTALTASGIPVAAADCRTCPNPCDEGHSEYPRRFSVDLESPMLGTVKPFRRQASGQCIWSAGRLLTNAPQAARTGIATLPTRMDPSQRCYRKLTHRKCPTLLPLSPLTWATRRSYLRSPGVFSSTDSTRLSILNGSHKTVCADDDHETVIVLPDYSVVAGVPKTLDGAKELWRTALDSGLPRMGITEETSSFQTWILPYSCVIMLCSHKRRDNRCAIAAPKLEHAFIECLQRKGWTADTQLEHIVEPPLETFSGTAEEKAAYITDELKDLPSAKKALIIKNSHMGGHKYAGNCIIYTPQGSSVWYGRVTTHEVESIVVNTIERGLVLPPLLRGGMDLSRLPGCPTTLHDW</sequence>
<dbReference type="Pfam" id="PF06999">
    <property type="entry name" value="Suc_Fer-like"/>
    <property type="match status" value="1"/>
</dbReference>
<dbReference type="AlphaFoldDB" id="A0A8H6Y488"/>
<dbReference type="Gene3D" id="3.40.30.10">
    <property type="entry name" value="Glutaredoxin"/>
    <property type="match status" value="1"/>
</dbReference>
<dbReference type="PANTHER" id="PTHR31902">
    <property type="entry name" value="ACTIN PATCHES DISTAL PROTEIN 1"/>
    <property type="match status" value="1"/>
</dbReference>
<protein>
    <submittedName>
        <fullName evidence="1">Altered inheritance of mitochondria protein 32</fullName>
    </submittedName>
</protein>
<keyword evidence="2" id="KW-1185">Reference proteome</keyword>
<dbReference type="InterPro" id="IPR036249">
    <property type="entry name" value="Thioredoxin-like_sf"/>
</dbReference>
<gene>
    <name evidence="1" type="ORF">MVEN_01266400</name>
</gene>
<proteinExistence type="predicted"/>
<dbReference type="CDD" id="cd03062">
    <property type="entry name" value="TRX_Fd_Sucrase"/>
    <property type="match status" value="1"/>
</dbReference>
<dbReference type="PANTHER" id="PTHR31902:SF14">
    <property type="entry name" value="ACTIN PATCHES DISTAL PROTEIN 1"/>
    <property type="match status" value="1"/>
</dbReference>
<evidence type="ECO:0000313" key="2">
    <source>
        <dbReference type="Proteomes" id="UP000620124"/>
    </source>
</evidence>
<organism evidence="1 2">
    <name type="scientific">Mycena venus</name>
    <dbReference type="NCBI Taxonomy" id="2733690"/>
    <lineage>
        <taxon>Eukaryota</taxon>
        <taxon>Fungi</taxon>
        <taxon>Dikarya</taxon>
        <taxon>Basidiomycota</taxon>
        <taxon>Agaricomycotina</taxon>
        <taxon>Agaricomycetes</taxon>
        <taxon>Agaricomycetidae</taxon>
        <taxon>Agaricales</taxon>
        <taxon>Marasmiineae</taxon>
        <taxon>Mycenaceae</taxon>
        <taxon>Mycena</taxon>
    </lineage>
</organism>
<comment type="caution">
    <text evidence="1">The sequence shown here is derived from an EMBL/GenBank/DDBJ whole genome shotgun (WGS) entry which is preliminary data.</text>
</comment>
<accession>A0A8H6Y488</accession>
<name>A0A8H6Y488_9AGAR</name>
<reference evidence="1" key="1">
    <citation type="submission" date="2020-05" db="EMBL/GenBank/DDBJ databases">
        <title>Mycena genomes resolve the evolution of fungal bioluminescence.</title>
        <authorList>
            <person name="Tsai I.J."/>
        </authorList>
    </citation>
    <scope>NUCLEOTIDE SEQUENCE</scope>
    <source>
        <strain evidence="1">CCC161011</strain>
    </source>
</reference>
<dbReference type="EMBL" id="JACAZI010000009">
    <property type="protein sequence ID" value="KAF7352988.1"/>
    <property type="molecule type" value="Genomic_DNA"/>
</dbReference>
<evidence type="ECO:0000313" key="1">
    <source>
        <dbReference type="EMBL" id="KAF7352988.1"/>
    </source>
</evidence>
<dbReference type="InterPro" id="IPR009737">
    <property type="entry name" value="Aim32/Apd1-like"/>
</dbReference>
<dbReference type="Proteomes" id="UP000620124">
    <property type="component" value="Unassembled WGS sequence"/>
</dbReference>
<dbReference type="SUPFAM" id="SSF52833">
    <property type="entry name" value="Thioredoxin-like"/>
    <property type="match status" value="1"/>
</dbReference>
<dbReference type="OrthoDB" id="10253744at2759"/>